<gene>
    <name evidence="1" type="ORF">DSO57_1021723</name>
</gene>
<name>A0ACC2UNG6_9FUNG</name>
<accession>A0ACC2UNG6</accession>
<evidence type="ECO:0000313" key="2">
    <source>
        <dbReference type="Proteomes" id="UP001165960"/>
    </source>
</evidence>
<reference evidence="1" key="1">
    <citation type="submission" date="2022-04" db="EMBL/GenBank/DDBJ databases">
        <title>Genome of the entomopathogenic fungus Entomophthora muscae.</title>
        <authorList>
            <person name="Elya C."/>
            <person name="Lovett B.R."/>
            <person name="Lee E."/>
            <person name="Macias A.M."/>
            <person name="Hajek A.E."/>
            <person name="De Bivort B.L."/>
            <person name="Kasson M.T."/>
            <person name="De Fine Licht H.H."/>
            <person name="Stajich J.E."/>
        </authorList>
    </citation>
    <scope>NUCLEOTIDE SEQUENCE</scope>
    <source>
        <strain evidence="1">Berkeley</strain>
    </source>
</reference>
<protein>
    <submittedName>
        <fullName evidence="1">Uncharacterized protein</fullName>
    </submittedName>
</protein>
<keyword evidence="2" id="KW-1185">Reference proteome</keyword>
<dbReference type="Proteomes" id="UP001165960">
    <property type="component" value="Unassembled WGS sequence"/>
</dbReference>
<proteinExistence type="predicted"/>
<organism evidence="1 2">
    <name type="scientific">Entomophthora muscae</name>
    <dbReference type="NCBI Taxonomy" id="34485"/>
    <lineage>
        <taxon>Eukaryota</taxon>
        <taxon>Fungi</taxon>
        <taxon>Fungi incertae sedis</taxon>
        <taxon>Zoopagomycota</taxon>
        <taxon>Entomophthoromycotina</taxon>
        <taxon>Entomophthoromycetes</taxon>
        <taxon>Entomophthorales</taxon>
        <taxon>Entomophthoraceae</taxon>
        <taxon>Entomophthora</taxon>
    </lineage>
</organism>
<evidence type="ECO:0000313" key="1">
    <source>
        <dbReference type="EMBL" id="KAJ9088568.1"/>
    </source>
</evidence>
<dbReference type="EMBL" id="QTSX02000106">
    <property type="protein sequence ID" value="KAJ9088568.1"/>
    <property type="molecule type" value="Genomic_DNA"/>
</dbReference>
<comment type="caution">
    <text evidence="1">The sequence shown here is derived from an EMBL/GenBank/DDBJ whole genome shotgun (WGS) entry which is preliminary data.</text>
</comment>
<sequence>MAFKLSKEALRLLEIQQPIGFRINYKVNCEKYSVPDAQKIFNFFQRQGNIIDFHHQREGLLQKPMYEGHVTFRTEQEATRLLEQKEYQFAPGFSLSPTNKPFYQVKRITEYPSRVFTGFHPSSKAEDLCHQIMTFPCVLPRKKYNQRI</sequence>